<evidence type="ECO:0000313" key="1">
    <source>
        <dbReference type="EMBL" id="CAG6771642.1"/>
    </source>
</evidence>
<dbReference type="PANTHER" id="PTHR47510:SF3">
    <property type="entry name" value="ENDO_EXONUCLEASE_PHOSPHATASE DOMAIN-CONTAINING PROTEIN"/>
    <property type="match status" value="1"/>
</dbReference>
<sequence>MKTIQLKYAQNVEIEINNKFIINAIYKSPKQNRKEFIEELKKWICHEDIKNKEIIIVGDININTLDDNSDTQAYIETLSSNGIMNTINKITREEILNNRLTTSCIDHINVRTQCSFTAAVIQEKISDHYFIFAKINQSKFNDTHKNNIVQIITIDDDKINNFIQNFNWDTIIEKNENNSIEILYNDFVEKFQELYRRSEKTIKIKKKYIGNTWITQEIRELIKMKNRKWKQLKRNSGNNVLQREYKNMRNHLNNKITQAKRTEFKNKFETYKGDMRNTWNTINKLRNKKKNKNNEEIILTNFQNSNKSPLTLANEFNNKFVLDISHLKNTKEILNKTIIYNNVNNDDRNKFKVNYIGRSHLWKIIKEMKTNKGPGYDRIRPKDIKTNLVYLQDLLIIKKIVHIFNFMSFLFVCLELSSNGTQEPRYAGR</sequence>
<dbReference type="PANTHER" id="PTHR47510">
    <property type="entry name" value="REVERSE TRANSCRIPTASE DOMAIN-CONTAINING PROTEIN"/>
    <property type="match status" value="1"/>
</dbReference>
<dbReference type="EMBL" id="HBUF01585480">
    <property type="protein sequence ID" value="CAG6771642.1"/>
    <property type="molecule type" value="Transcribed_RNA"/>
</dbReference>
<evidence type="ECO:0008006" key="2">
    <source>
        <dbReference type="Google" id="ProtNLM"/>
    </source>
</evidence>
<reference evidence="1" key="1">
    <citation type="submission" date="2021-05" db="EMBL/GenBank/DDBJ databases">
        <authorList>
            <person name="Alioto T."/>
            <person name="Alioto T."/>
            <person name="Gomez Garrido J."/>
        </authorList>
    </citation>
    <scope>NUCLEOTIDE SEQUENCE</scope>
</reference>
<dbReference type="SUPFAM" id="SSF56219">
    <property type="entry name" value="DNase I-like"/>
    <property type="match status" value="1"/>
</dbReference>
<dbReference type="AlphaFoldDB" id="A0A8D9EZR2"/>
<dbReference type="Gene3D" id="3.60.10.10">
    <property type="entry name" value="Endonuclease/exonuclease/phosphatase"/>
    <property type="match status" value="1"/>
</dbReference>
<dbReference type="EMBL" id="HBUF01585481">
    <property type="protein sequence ID" value="CAG6771643.1"/>
    <property type="molecule type" value="Transcribed_RNA"/>
</dbReference>
<name>A0A8D9EZR2_9HEMI</name>
<protein>
    <recommendedName>
        <fullName evidence="2">Endonuclease/exonuclease/phosphatase domain-containing protein</fullName>
    </recommendedName>
</protein>
<organism evidence="1">
    <name type="scientific">Cacopsylla melanoneura</name>
    <dbReference type="NCBI Taxonomy" id="428564"/>
    <lineage>
        <taxon>Eukaryota</taxon>
        <taxon>Metazoa</taxon>
        <taxon>Ecdysozoa</taxon>
        <taxon>Arthropoda</taxon>
        <taxon>Hexapoda</taxon>
        <taxon>Insecta</taxon>
        <taxon>Pterygota</taxon>
        <taxon>Neoptera</taxon>
        <taxon>Paraneoptera</taxon>
        <taxon>Hemiptera</taxon>
        <taxon>Sternorrhyncha</taxon>
        <taxon>Psylloidea</taxon>
        <taxon>Psyllidae</taxon>
        <taxon>Psyllinae</taxon>
        <taxon>Cacopsylla</taxon>
    </lineage>
</organism>
<accession>A0A8D9EZR2</accession>
<dbReference type="InterPro" id="IPR036691">
    <property type="entry name" value="Endo/exonu/phosph_ase_sf"/>
</dbReference>
<proteinExistence type="predicted"/>